<dbReference type="Proteomes" id="UP001501752">
    <property type="component" value="Unassembled WGS sequence"/>
</dbReference>
<organism evidence="2 3">
    <name type="scientific">Kitasatospora terrestris</name>
    <dbReference type="NCBI Taxonomy" id="258051"/>
    <lineage>
        <taxon>Bacteria</taxon>
        <taxon>Bacillati</taxon>
        <taxon>Actinomycetota</taxon>
        <taxon>Actinomycetes</taxon>
        <taxon>Kitasatosporales</taxon>
        <taxon>Streptomycetaceae</taxon>
        <taxon>Kitasatospora</taxon>
    </lineage>
</organism>
<evidence type="ECO:0000259" key="1">
    <source>
        <dbReference type="Pfam" id="PF01966"/>
    </source>
</evidence>
<proteinExistence type="predicted"/>
<comment type="caution">
    <text evidence="2">The sequence shown here is derived from an EMBL/GenBank/DDBJ whole genome shotgun (WGS) entry which is preliminary data.</text>
</comment>
<sequence length="217" mass="23261">MTDHYREFTIPDTELTRQAHALAERLVTPAIAHHSVRSYLFGRELGAARGLRPGHDYDDELLFLACVLHDASLSDAGGRGDRFEVEGADLAAEFLREHGVGEERVQTVWEAIALHTAVGISHRLRPEIALTHLGAGADVVARGTAALPAGYADRVHAAFPRLEPDGGLPAAIAAHARRDPAGAPLFSFGHEILRQAEPGRPVADFALAARSAWPGVV</sequence>
<dbReference type="EMBL" id="BAABIS010000001">
    <property type="protein sequence ID" value="GAA4832032.1"/>
    <property type="molecule type" value="Genomic_DNA"/>
</dbReference>
<dbReference type="InterPro" id="IPR006674">
    <property type="entry name" value="HD_domain"/>
</dbReference>
<accession>A0ABP9D8U0</accession>
<feature type="domain" description="HD" evidence="1">
    <location>
        <begin position="32"/>
        <end position="120"/>
    </location>
</feature>
<dbReference type="PANTHER" id="PTHR35569">
    <property type="entry name" value="CYANAMIDE HYDRATASE DDI2-RELATED"/>
    <property type="match status" value="1"/>
</dbReference>
<dbReference type="RefSeq" id="WP_345694896.1">
    <property type="nucleotide sequence ID" value="NZ_BAABIS010000001.1"/>
</dbReference>
<reference evidence="3" key="1">
    <citation type="journal article" date="2019" name="Int. J. Syst. Evol. Microbiol.">
        <title>The Global Catalogue of Microorganisms (GCM) 10K type strain sequencing project: providing services to taxonomists for standard genome sequencing and annotation.</title>
        <authorList>
            <consortium name="The Broad Institute Genomics Platform"/>
            <consortium name="The Broad Institute Genome Sequencing Center for Infectious Disease"/>
            <person name="Wu L."/>
            <person name="Ma J."/>
        </authorList>
    </citation>
    <scope>NUCLEOTIDE SEQUENCE [LARGE SCALE GENOMIC DNA]</scope>
    <source>
        <strain evidence="3">JCM 13006</strain>
    </source>
</reference>
<dbReference type="Pfam" id="PF01966">
    <property type="entry name" value="HD"/>
    <property type="match status" value="1"/>
</dbReference>
<keyword evidence="3" id="KW-1185">Reference proteome</keyword>
<evidence type="ECO:0000313" key="2">
    <source>
        <dbReference type="EMBL" id="GAA4832032.1"/>
    </source>
</evidence>
<name>A0ABP9D8U0_9ACTN</name>
<dbReference type="PANTHER" id="PTHR35569:SF1">
    <property type="entry name" value="CYANAMIDE HYDRATASE DDI2-RELATED"/>
    <property type="match status" value="1"/>
</dbReference>
<dbReference type="SUPFAM" id="SSF109604">
    <property type="entry name" value="HD-domain/PDEase-like"/>
    <property type="match status" value="1"/>
</dbReference>
<evidence type="ECO:0000313" key="3">
    <source>
        <dbReference type="Proteomes" id="UP001501752"/>
    </source>
</evidence>
<protein>
    <recommendedName>
        <fullName evidence="1">HD domain-containing protein</fullName>
    </recommendedName>
</protein>
<dbReference type="Gene3D" id="1.10.3210.10">
    <property type="entry name" value="Hypothetical protein af1432"/>
    <property type="match status" value="1"/>
</dbReference>
<gene>
    <name evidence="2" type="ORF">GCM10023235_02870</name>
</gene>